<comment type="subcellular location">
    <subcellularLocation>
        <location evidence="1">Cytoplasm</location>
    </subcellularLocation>
</comment>
<evidence type="ECO:0000256" key="3">
    <source>
        <dbReference type="ARBA" id="ARBA00022658"/>
    </source>
</evidence>
<dbReference type="PANTHER" id="PTHR31334">
    <property type="entry name" value="SMITH-MAGENIS SYNDROME REGION GENE 8 PROTEIN"/>
    <property type="match status" value="1"/>
</dbReference>
<evidence type="ECO:0000313" key="7">
    <source>
        <dbReference type="Proteomes" id="UP000694865"/>
    </source>
</evidence>
<evidence type="ECO:0000259" key="6">
    <source>
        <dbReference type="PROSITE" id="PS51834"/>
    </source>
</evidence>
<feature type="domain" description="UDENN FLCN/SMCR8-type" evidence="6">
    <location>
        <begin position="51"/>
        <end position="479"/>
    </location>
</feature>
<feature type="non-terminal residue" evidence="8">
    <location>
        <position position="479"/>
    </location>
</feature>
<keyword evidence="4" id="KW-0072">Autophagy</keyword>
<dbReference type="PANTHER" id="PTHR31334:SF1">
    <property type="entry name" value="GUANINE NUCLEOTIDE EXCHANGE PROTEIN SMCR8"/>
    <property type="match status" value="1"/>
</dbReference>
<name>A0ABM0MZM1_SACKO</name>
<keyword evidence="2" id="KW-0963">Cytoplasm</keyword>
<evidence type="ECO:0000256" key="5">
    <source>
        <dbReference type="ARBA" id="ARBA00038137"/>
    </source>
</evidence>
<keyword evidence="3" id="KW-0344">Guanine-nucleotide releasing factor</keyword>
<dbReference type="InterPro" id="IPR037521">
    <property type="entry name" value="FLCN/SMCR8_DENN"/>
</dbReference>
<dbReference type="RefSeq" id="XP_006825462.1">
    <property type="nucleotide sequence ID" value="XM_006825399.1"/>
</dbReference>
<comment type="similarity">
    <text evidence="5">Belongs to the SMCR8 family.</text>
</comment>
<dbReference type="Proteomes" id="UP000694865">
    <property type="component" value="Unplaced"/>
</dbReference>
<dbReference type="Pfam" id="PF11704">
    <property type="entry name" value="Folliculin"/>
    <property type="match status" value="1"/>
</dbReference>
<reference evidence="8" key="1">
    <citation type="submission" date="2025-08" db="UniProtKB">
        <authorList>
            <consortium name="RefSeq"/>
        </authorList>
    </citation>
    <scope>IDENTIFICATION</scope>
    <source>
        <tissue evidence="8">Testes</tissue>
    </source>
</reference>
<evidence type="ECO:0000313" key="8">
    <source>
        <dbReference type="RefSeq" id="XP_006825462.1"/>
    </source>
</evidence>
<dbReference type="GeneID" id="102809964"/>
<keyword evidence="7" id="KW-1185">Reference proteome</keyword>
<accession>A0ABM0MZM1</accession>
<organism evidence="7 8">
    <name type="scientific">Saccoglossus kowalevskii</name>
    <name type="common">Acorn worm</name>
    <dbReference type="NCBI Taxonomy" id="10224"/>
    <lineage>
        <taxon>Eukaryota</taxon>
        <taxon>Metazoa</taxon>
        <taxon>Hemichordata</taxon>
        <taxon>Enteropneusta</taxon>
        <taxon>Harrimaniidae</taxon>
        <taxon>Saccoglossus</taxon>
    </lineage>
</organism>
<dbReference type="InterPro" id="IPR037520">
    <property type="entry name" value="Folliculin/SMCR8_longin"/>
</dbReference>
<dbReference type="PROSITE" id="PS51834">
    <property type="entry name" value="DENN_FLCN_SMCR8"/>
    <property type="match status" value="1"/>
</dbReference>
<proteinExistence type="inferred from homology"/>
<sequence length="479" mass="55043">MLAGYSEVVAFNQNIQGDEFFYEDDYAFIDEDMVKLPPHLQPHFSIPHPWKNNASFEEDFILISEFSEQEGPKPLISIPTEAGGKFDINAFAVKVMAVDYQMVGSCSFSVAMDTHIVIEDELEGAFAYVHHFTLYDIYARGFVRPFCMAYITPDKKKIMDNFEELLRKFKKVSTYFKYGNRLLFVKDLEHHILDLHYTKDKFLKYKKDENKKEEDDINDSEIGSSTVAEYFTYTTAEHIDHNIKEISNIYNIVKPLMTNKKLESRFKRLEDKARDTKSCCLHSATRISLREDGYHSDGPTTPSTPSKRNSIPECCCAVDAIYQPKLVKTDSTRRFDKALRTLHELCNWGAKEGLNRLRKIHKCHSRDPITVRVESQESDLIDPPSTLLTIGRSVVINFLHNIDLSGSTSCWPLYEVCRSKLRCNSLNERKWFAEQHENISLCSSDTVDSYISYSEDGTDRLPQSSYDAAFVLGSAFVSL</sequence>
<evidence type="ECO:0000256" key="1">
    <source>
        <dbReference type="ARBA" id="ARBA00004496"/>
    </source>
</evidence>
<evidence type="ECO:0000256" key="4">
    <source>
        <dbReference type="ARBA" id="ARBA00023006"/>
    </source>
</evidence>
<protein>
    <submittedName>
        <fullName evidence="8">Smith-Magenis syndrome chromosomal region candidate gene 8 protein homolog</fullName>
    </submittedName>
</protein>
<gene>
    <name evidence="8" type="primary">LOC102809964</name>
</gene>
<evidence type="ECO:0000256" key="2">
    <source>
        <dbReference type="ARBA" id="ARBA00022490"/>
    </source>
</evidence>